<evidence type="ECO:0000256" key="1">
    <source>
        <dbReference type="ARBA" id="ARBA00006315"/>
    </source>
</evidence>
<dbReference type="PANTHER" id="PTHR11060">
    <property type="entry name" value="PROTEIN MEMO1"/>
    <property type="match status" value="1"/>
</dbReference>
<organism evidence="2">
    <name type="scientific">Blastobotrys adeninivorans</name>
    <name type="common">Yeast</name>
    <name type="synonym">Arxula adeninivorans</name>
    <dbReference type="NCBI Taxonomy" id="409370"/>
    <lineage>
        <taxon>Eukaryota</taxon>
        <taxon>Fungi</taxon>
        <taxon>Dikarya</taxon>
        <taxon>Ascomycota</taxon>
        <taxon>Saccharomycotina</taxon>
        <taxon>Dipodascomycetes</taxon>
        <taxon>Dipodascales</taxon>
        <taxon>Trichomonascaceae</taxon>
        <taxon>Blastobotrys</taxon>
    </lineage>
</organism>
<dbReference type="CDD" id="cd07361">
    <property type="entry name" value="MEMO_like"/>
    <property type="match status" value="1"/>
</dbReference>
<reference evidence="2" key="1">
    <citation type="submission" date="2014-02" db="EMBL/GenBank/DDBJ databases">
        <authorList>
            <person name="Genoscope - CEA"/>
        </authorList>
    </citation>
    <scope>NUCLEOTIDE SEQUENCE</scope>
    <source>
        <strain evidence="2">LS3</strain>
    </source>
</reference>
<name>A0A060T8U0_BLAAD</name>
<protein>
    <submittedName>
        <fullName evidence="2">ARAD1C32120p</fullName>
    </submittedName>
</protein>
<dbReference type="HAMAP" id="MF_00055">
    <property type="entry name" value="MEMO1"/>
    <property type="match status" value="1"/>
</dbReference>
<dbReference type="PhylomeDB" id="A0A060T8U0"/>
<dbReference type="Gene3D" id="3.40.830.10">
    <property type="entry name" value="LigB-like"/>
    <property type="match status" value="1"/>
</dbReference>
<proteinExistence type="inferred from homology"/>
<dbReference type="NCBIfam" id="TIGR04336">
    <property type="entry name" value="AmmeMemoSam_B"/>
    <property type="match status" value="1"/>
</dbReference>
<comment type="similarity">
    <text evidence="1">Belongs to the MEMO1 family.</text>
</comment>
<dbReference type="InterPro" id="IPR002737">
    <property type="entry name" value="MEMO1_fam"/>
</dbReference>
<sequence length="316" mass="34839">MSSVRRATHAGSWYPGSASKLNHDLDRYLDAVPSSKPGSYDSLPVPGARFIVGPHAGYTYAGPTLAESYKALDVTNIKRVFILGPSHHVFFRGARLTKFAHYETPIGAIPVDVDATAQLSDTGLFDKMSAQTDEDEHSFEMHMPFLYKVASAQGSIPKLVPILVGSCSAEYERQLASVLAPYFQDESNAFVISTDFCHWGDRFDYLMYTTKEDCSDARSLSYSAKADPKVPIYKSIEYLDRLGMQKASTGSYDEFNQYLDKTDNTICGRRPLAILLKTVELANSDARLNWIGYAQSSKVHDVLSSSVSYASGFAVA</sequence>
<gene>
    <name evidence="2" type="ORF">GNLVRS02_ARAD1C32120g</name>
</gene>
<reference evidence="2" key="2">
    <citation type="submission" date="2014-06" db="EMBL/GenBank/DDBJ databases">
        <title>The complete genome of Blastobotrys (Arxula) adeninivorans LS3 - a yeast of biotechnological interest.</title>
        <authorList>
            <person name="Kunze G."/>
            <person name="Gaillardin C."/>
            <person name="Czernicka M."/>
            <person name="Durrens P."/>
            <person name="Martin T."/>
            <person name="Boer E."/>
            <person name="Gabaldon T."/>
            <person name="Cruz J."/>
            <person name="Talla E."/>
            <person name="Marck C."/>
            <person name="Goffeau A."/>
            <person name="Barbe V."/>
            <person name="Baret P."/>
            <person name="Baronian K."/>
            <person name="Beier S."/>
            <person name="Bleykasten C."/>
            <person name="Bode R."/>
            <person name="Casaregola S."/>
            <person name="Despons L."/>
            <person name="Fairhead C."/>
            <person name="Giersberg M."/>
            <person name="Gierski P."/>
            <person name="Hahnel U."/>
            <person name="Hartmann A."/>
            <person name="Jankowska D."/>
            <person name="Jubin C."/>
            <person name="Jung P."/>
            <person name="Lafontaine I."/>
            <person name="Leh-Louis V."/>
            <person name="Lemaire M."/>
            <person name="Marcet-Houben M."/>
            <person name="Mascher M."/>
            <person name="Morel G."/>
            <person name="Richard G.-F."/>
            <person name="Riechen J."/>
            <person name="Sacerdot C."/>
            <person name="Sarkar A."/>
            <person name="Savel G."/>
            <person name="Schacherer J."/>
            <person name="Sherman D."/>
            <person name="Straub M.-L."/>
            <person name="Stein N."/>
            <person name="Thierry A."/>
            <person name="Trautwein-Schult A."/>
            <person name="Westhof E."/>
            <person name="Worch S."/>
            <person name="Dujon B."/>
            <person name="Souciet J.-L."/>
            <person name="Wincker P."/>
            <person name="Scholz U."/>
            <person name="Neuveglise N."/>
        </authorList>
    </citation>
    <scope>NUCLEOTIDE SEQUENCE</scope>
    <source>
        <strain evidence="2">LS3</strain>
    </source>
</reference>
<evidence type="ECO:0000313" key="2">
    <source>
        <dbReference type="EMBL" id="CDP35297.1"/>
    </source>
</evidence>
<accession>A0A060T8U0</accession>
<dbReference type="EMBL" id="HG937693">
    <property type="protein sequence ID" value="CDP35297.1"/>
    <property type="molecule type" value="Genomic_DNA"/>
</dbReference>
<dbReference type="AlphaFoldDB" id="A0A060T8U0"/>
<dbReference type="PANTHER" id="PTHR11060:SF0">
    <property type="entry name" value="PROTEIN MEMO1"/>
    <property type="match status" value="1"/>
</dbReference>
<dbReference type="Pfam" id="PF01875">
    <property type="entry name" value="Memo"/>
    <property type="match status" value="1"/>
</dbReference>